<dbReference type="PIRSF" id="PIRSF000524">
    <property type="entry name" value="SPT"/>
    <property type="match status" value="1"/>
</dbReference>
<dbReference type="InterPro" id="IPR024169">
    <property type="entry name" value="SP_NH2Trfase/AEP_transaminase"/>
</dbReference>
<accession>Q2IDV3</accession>
<dbReference type="Gene3D" id="3.40.640.10">
    <property type="entry name" value="Type I PLP-dependent aspartate aminotransferase-like (Major domain)"/>
    <property type="match status" value="1"/>
</dbReference>
<evidence type="ECO:0000259" key="8">
    <source>
        <dbReference type="Pfam" id="PF00266"/>
    </source>
</evidence>
<evidence type="ECO:0000256" key="5">
    <source>
        <dbReference type="ARBA" id="ARBA00022898"/>
    </source>
</evidence>
<comment type="similarity">
    <text evidence="2">Belongs to the class-V pyridoxal-phosphate-dependent aminotransferase family.</text>
</comment>
<dbReference type="EMBL" id="CP000251">
    <property type="protein sequence ID" value="ABC82764.1"/>
    <property type="molecule type" value="Genomic_DNA"/>
</dbReference>
<reference evidence="9 10" key="1">
    <citation type="submission" date="2006-01" db="EMBL/GenBank/DDBJ databases">
        <title>Complete sequence of Anaeromyxobacter dehalogenans 2CP-C.</title>
        <authorList>
            <consortium name="US DOE Joint Genome Institute"/>
            <person name="Copeland A."/>
            <person name="Lucas S."/>
            <person name="Lapidus A."/>
            <person name="Barry K."/>
            <person name="Detter J.C."/>
            <person name="Glavina T."/>
            <person name="Hammon N."/>
            <person name="Israni S."/>
            <person name="Pitluck S."/>
            <person name="Brettin T."/>
            <person name="Bruce D."/>
            <person name="Han C."/>
            <person name="Tapia R."/>
            <person name="Gilna P."/>
            <person name="Kiss H."/>
            <person name="Schmutz J."/>
            <person name="Larimer F."/>
            <person name="Land M."/>
            <person name="Kyrpides N."/>
            <person name="Anderson I."/>
            <person name="Sanford R.A."/>
            <person name="Ritalahti K.M."/>
            <person name="Thomas H.S."/>
            <person name="Kirby J.R."/>
            <person name="Zhulin I.B."/>
            <person name="Loeffler F.E."/>
            <person name="Richardson P."/>
        </authorList>
    </citation>
    <scope>NUCLEOTIDE SEQUENCE [LARGE SCALE GENOMIC DNA]</scope>
    <source>
        <strain evidence="9 10">2CP-C</strain>
    </source>
</reference>
<name>Q2IDV3_ANADE</name>
<dbReference type="KEGG" id="ade:Adeh_2994"/>
<evidence type="ECO:0000313" key="10">
    <source>
        <dbReference type="Proteomes" id="UP000001935"/>
    </source>
</evidence>
<dbReference type="CDD" id="cd06451">
    <property type="entry name" value="AGAT_like"/>
    <property type="match status" value="1"/>
</dbReference>
<organism evidence="9 10">
    <name type="scientific">Anaeromyxobacter dehalogenans (strain 2CP-C)</name>
    <dbReference type="NCBI Taxonomy" id="290397"/>
    <lineage>
        <taxon>Bacteria</taxon>
        <taxon>Pseudomonadati</taxon>
        <taxon>Myxococcota</taxon>
        <taxon>Myxococcia</taxon>
        <taxon>Myxococcales</taxon>
        <taxon>Cystobacterineae</taxon>
        <taxon>Anaeromyxobacteraceae</taxon>
        <taxon>Anaeromyxobacter</taxon>
    </lineage>
</organism>
<sequence length="395" mass="41633">MSTPVVSELAPPLRLLLGPGPSMVHPRVLRAMSTPLLGHLDPKFLEIMNEVQAQLRAVFRTENPFTIAVSGTGSAGMEAALVNLLEPGDTAVVVVAGVFGGRMADIVGRCGARLVKIEVPWGEVCDPARIEEALKREGKVKVVALVHAETSTGAHQPLEGLGALCHAHGALLVADTVTSLGGVPVEVDAWGVDACYSGTQKCLSCPPGLAPLTLSPRALEAVKARKTKVQSWYLDAGMVADYWAEGKRVYHHTAPISMVYALRESLRLVLEEGLEARFARHRRHSAALMAGVAALGFEPQAQEGHRLPSLNCIKVPAGVDEAAARKSLLADHSIEIGGGLGPLAGKVWRIGLMGESARQENVLAVLAAIEQALAKQGKLARTGASLAAALESYAR</sequence>
<dbReference type="GO" id="GO:0004760">
    <property type="term" value="F:L-serine-pyruvate transaminase activity"/>
    <property type="evidence" value="ECO:0007669"/>
    <property type="project" value="TreeGrafter"/>
</dbReference>
<evidence type="ECO:0000256" key="1">
    <source>
        <dbReference type="ARBA" id="ARBA00001933"/>
    </source>
</evidence>
<comment type="cofactor">
    <cofactor evidence="1 7">
        <name>pyridoxal 5'-phosphate</name>
        <dbReference type="ChEBI" id="CHEBI:597326"/>
    </cofactor>
</comment>
<keyword evidence="5 7" id="KW-0663">Pyridoxal phosphate</keyword>
<evidence type="ECO:0000313" key="9">
    <source>
        <dbReference type="EMBL" id="ABC82764.1"/>
    </source>
</evidence>
<dbReference type="STRING" id="290397.Adeh_2994"/>
<dbReference type="FunFam" id="3.40.640.10:FF:000027">
    <property type="entry name" value="Serine--pyruvate aminotransferase, mitochondrial"/>
    <property type="match status" value="1"/>
</dbReference>
<feature type="modified residue" description="N6-(pyridoxal phosphate)lysine" evidence="7">
    <location>
        <position position="201"/>
    </location>
</feature>
<evidence type="ECO:0000256" key="4">
    <source>
        <dbReference type="ARBA" id="ARBA00022679"/>
    </source>
</evidence>
<dbReference type="PANTHER" id="PTHR21152">
    <property type="entry name" value="AMINOTRANSFERASE CLASS V"/>
    <property type="match status" value="1"/>
</dbReference>
<evidence type="ECO:0000256" key="2">
    <source>
        <dbReference type="ARBA" id="ARBA00009236"/>
    </source>
</evidence>
<dbReference type="Pfam" id="PF00266">
    <property type="entry name" value="Aminotran_5"/>
    <property type="match status" value="1"/>
</dbReference>
<dbReference type="eggNOG" id="COG0075">
    <property type="taxonomic scope" value="Bacteria"/>
</dbReference>
<dbReference type="AlphaFoldDB" id="Q2IDV3"/>
<dbReference type="RefSeq" id="WP_011422046.1">
    <property type="nucleotide sequence ID" value="NC_007760.1"/>
</dbReference>
<protein>
    <submittedName>
        <fullName evidence="9">Alanine-glyoxylate aminotransferase apoenzyme</fullName>
        <ecNumber evidence="9">2.6.1.44</ecNumber>
    </submittedName>
</protein>
<dbReference type="InterPro" id="IPR015422">
    <property type="entry name" value="PyrdxlP-dep_Trfase_small"/>
</dbReference>
<dbReference type="InterPro" id="IPR000192">
    <property type="entry name" value="Aminotrans_V_dom"/>
</dbReference>
<dbReference type="InterPro" id="IPR015424">
    <property type="entry name" value="PyrdxlP-dep_Trfase"/>
</dbReference>
<keyword evidence="3 9" id="KW-0032">Aminotransferase</keyword>
<keyword evidence="4 9" id="KW-0808">Transferase</keyword>
<dbReference type="SUPFAM" id="SSF53383">
    <property type="entry name" value="PLP-dependent transferases"/>
    <property type="match status" value="1"/>
</dbReference>
<evidence type="ECO:0000256" key="7">
    <source>
        <dbReference type="PIRSR" id="PIRSR000524-50"/>
    </source>
</evidence>
<feature type="binding site" evidence="6">
    <location>
        <position position="349"/>
    </location>
    <ligand>
        <name>substrate</name>
    </ligand>
</feature>
<evidence type="ECO:0000256" key="6">
    <source>
        <dbReference type="PIRSR" id="PIRSR000524-1"/>
    </source>
</evidence>
<dbReference type="OrthoDB" id="9766472at2"/>
<dbReference type="GO" id="GO:0019265">
    <property type="term" value="P:glycine biosynthetic process, by transamination of glyoxylate"/>
    <property type="evidence" value="ECO:0007669"/>
    <property type="project" value="TreeGrafter"/>
</dbReference>
<dbReference type="InterPro" id="IPR015421">
    <property type="entry name" value="PyrdxlP-dep_Trfase_major"/>
</dbReference>
<proteinExistence type="inferred from homology"/>
<gene>
    <name evidence="9" type="ordered locus">Adeh_2994</name>
</gene>
<evidence type="ECO:0000256" key="3">
    <source>
        <dbReference type="ARBA" id="ARBA00022576"/>
    </source>
</evidence>
<dbReference type="EC" id="2.6.1.44" evidence="9"/>
<dbReference type="HOGENOM" id="CLU_027686_0_0_7"/>
<dbReference type="PANTHER" id="PTHR21152:SF40">
    <property type="entry name" value="ALANINE--GLYOXYLATE AMINOTRANSFERASE"/>
    <property type="match status" value="1"/>
</dbReference>
<dbReference type="Proteomes" id="UP000001935">
    <property type="component" value="Chromosome"/>
</dbReference>
<dbReference type="GO" id="GO:0008453">
    <property type="term" value="F:alanine-glyoxylate transaminase activity"/>
    <property type="evidence" value="ECO:0007669"/>
    <property type="project" value="UniProtKB-EC"/>
</dbReference>
<feature type="domain" description="Aminotransferase class V" evidence="8">
    <location>
        <begin position="38"/>
        <end position="339"/>
    </location>
</feature>
<dbReference type="Gene3D" id="3.90.1150.10">
    <property type="entry name" value="Aspartate Aminotransferase, domain 1"/>
    <property type="match status" value="1"/>
</dbReference>